<dbReference type="AlphaFoldDB" id="A0A4P6PWG1"/>
<name>A0A4P6PWG1_9ACTN</name>
<proteinExistence type="predicted"/>
<dbReference type="CDD" id="cd06661">
    <property type="entry name" value="GGCT_like"/>
    <property type="match status" value="1"/>
</dbReference>
<evidence type="ECO:0000313" key="3">
    <source>
        <dbReference type="EMBL" id="QBI52435.1"/>
    </source>
</evidence>
<dbReference type="GO" id="GO:0003839">
    <property type="term" value="F:gamma-glutamylcyclotransferase activity"/>
    <property type="evidence" value="ECO:0007669"/>
    <property type="project" value="InterPro"/>
</dbReference>
<protein>
    <recommendedName>
        <fullName evidence="5">Gamma-glutamyl cyclotransferase</fullName>
    </recommendedName>
</protein>
<organism evidence="3 4">
    <name type="scientific">Streptomonospora litoralis</name>
    <dbReference type="NCBI Taxonomy" id="2498135"/>
    <lineage>
        <taxon>Bacteria</taxon>
        <taxon>Bacillati</taxon>
        <taxon>Actinomycetota</taxon>
        <taxon>Actinomycetes</taxon>
        <taxon>Streptosporangiales</taxon>
        <taxon>Nocardiopsidaceae</taxon>
        <taxon>Streptomonospora</taxon>
    </lineage>
</organism>
<feature type="binding site" evidence="2">
    <location>
        <position position="123"/>
    </location>
    <ligand>
        <name>substrate</name>
    </ligand>
</feature>
<dbReference type="SUPFAM" id="SSF110857">
    <property type="entry name" value="Gamma-glutamyl cyclotransferase-like"/>
    <property type="match status" value="1"/>
</dbReference>
<dbReference type="InterPro" id="IPR036568">
    <property type="entry name" value="GGCT-like_sf"/>
</dbReference>
<dbReference type="InterPro" id="IPR013024">
    <property type="entry name" value="GGCT-like"/>
</dbReference>
<gene>
    <name evidence="3" type="ORF">EKD16_03120</name>
</gene>
<dbReference type="PANTHER" id="PTHR12935">
    <property type="entry name" value="GAMMA-GLUTAMYLCYCLOTRANSFERASE"/>
    <property type="match status" value="1"/>
</dbReference>
<dbReference type="EMBL" id="CP036455">
    <property type="protein sequence ID" value="QBI52435.1"/>
    <property type="molecule type" value="Genomic_DNA"/>
</dbReference>
<evidence type="ECO:0000256" key="2">
    <source>
        <dbReference type="PIRSR" id="PIRSR617939-2"/>
    </source>
</evidence>
<dbReference type="KEGG" id="strr:EKD16_03120"/>
<evidence type="ECO:0008006" key="5">
    <source>
        <dbReference type="Google" id="ProtNLM"/>
    </source>
</evidence>
<dbReference type="PANTHER" id="PTHR12935:SF0">
    <property type="entry name" value="GAMMA-GLUTAMYLCYCLOTRANSFERASE"/>
    <property type="match status" value="1"/>
</dbReference>
<keyword evidence="4" id="KW-1185">Reference proteome</keyword>
<evidence type="ECO:0000313" key="4">
    <source>
        <dbReference type="Proteomes" id="UP000292235"/>
    </source>
</evidence>
<sequence length="154" mass="16308">MVAVALYAAYGCNLDPDQMAGHAPRSPLLGTGWLEGWRLTFGGESGPWGGALATIVEQRGASVFAALYDIGECDETHVDGSAGAAFGLYTRVRVRASTLLEGEATAWTHVLDDYEGGLPSALYLAMLADAAEKAGAPPFYLDDLRSRPCSPAWR</sequence>
<dbReference type="Proteomes" id="UP000292235">
    <property type="component" value="Chromosome"/>
</dbReference>
<dbReference type="InterPro" id="IPR017939">
    <property type="entry name" value="G-Glutamylcylcotransferase"/>
</dbReference>
<evidence type="ECO:0000256" key="1">
    <source>
        <dbReference type="ARBA" id="ARBA00023239"/>
    </source>
</evidence>
<dbReference type="Pfam" id="PF13772">
    <property type="entry name" value="AIG2_2"/>
    <property type="match status" value="1"/>
</dbReference>
<dbReference type="Gene3D" id="3.10.490.10">
    <property type="entry name" value="Gamma-glutamyl cyclotransferase-like"/>
    <property type="match status" value="1"/>
</dbReference>
<reference evidence="3 4" key="1">
    <citation type="submission" date="2019-02" db="EMBL/GenBank/DDBJ databases">
        <authorList>
            <person name="Khodamoradi S."/>
            <person name="Hahnke R.L."/>
            <person name="Kaempfer P."/>
            <person name="Schumann P."/>
            <person name="Rohde M."/>
            <person name="Steinert M."/>
            <person name="Luzhetskyy A."/>
            <person name="Wink J."/>
            <person name="Ruckert C."/>
        </authorList>
    </citation>
    <scope>NUCLEOTIDE SEQUENCE [LARGE SCALE GENOMIC DNA]</scope>
    <source>
        <strain evidence="3 4">M2</strain>
    </source>
</reference>
<keyword evidence="1" id="KW-0456">Lyase</keyword>
<accession>A0A4P6PWG1</accession>